<evidence type="ECO:0000256" key="1">
    <source>
        <dbReference type="SAM" id="Phobius"/>
    </source>
</evidence>
<keyword evidence="1" id="KW-1133">Transmembrane helix</keyword>
<reference evidence="2 3" key="1">
    <citation type="submission" date="2020-08" db="EMBL/GenBank/DDBJ databases">
        <title>Sequencing the genomes of 1000 actinobacteria strains.</title>
        <authorList>
            <person name="Klenk H.-P."/>
        </authorList>
    </citation>
    <scope>NUCLEOTIDE SEQUENCE [LARGE SCALE GENOMIC DNA]</scope>
    <source>
        <strain evidence="2 3">DSM 28238</strain>
    </source>
</reference>
<keyword evidence="1" id="KW-0472">Membrane</keyword>
<keyword evidence="3" id="KW-1185">Reference proteome</keyword>
<feature type="transmembrane region" description="Helical" evidence="1">
    <location>
        <begin position="118"/>
        <end position="139"/>
    </location>
</feature>
<evidence type="ECO:0000313" key="2">
    <source>
        <dbReference type="EMBL" id="MBB3667882.1"/>
    </source>
</evidence>
<keyword evidence="1" id="KW-0812">Transmembrane</keyword>
<dbReference type="AlphaFoldDB" id="A0A7W5XPG7"/>
<protein>
    <submittedName>
        <fullName evidence="2">Uncharacterized protein</fullName>
    </submittedName>
</protein>
<accession>A0A7W5XPG7</accession>
<dbReference type="RefSeq" id="WP_183358297.1">
    <property type="nucleotide sequence ID" value="NZ_BAABKR010000016.1"/>
</dbReference>
<proteinExistence type="predicted"/>
<gene>
    <name evidence="2" type="ORF">FHX47_001504</name>
</gene>
<evidence type="ECO:0000313" key="3">
    <source>
        <dbReference type="Proteomes" id="UP000547528"/>
    </source>
</evidence>
<dbReference type="EMBL" id="JACIBT010000004">
    <property type="protein sequence ID" value="MBB3667882.1"/>
    <property type="molecule type" value="Genomic_DNA"/>
</dbReference>
<feature type="transmembrane region" description="Helical" evidence="1">
    <location>
        <begin position="38"/>
        <end position="60"/>
    </location>
</feature>
<feature type="transmembrane region" description="Helical" evidence="1">
    <location>
        <begin position="12"/>
        <end position="32"/>
    </location>
</feature>
<dbReference type="Proteomes" id="UP000547528">
    <property type="component" value="Unassembled WGS sequence"/>
</dbReference>
<comment type="caution">
    <text evidence="2">The sequence shown here is derived from an EMBL/GenBank/DDBJ whole genome shotgun (WGS) entry which is preliminary data.</text>
</comment>
<feature type="transmembrane region" description="Helical" evidence="1">
    <location>
        <begin position="72"/>
        <end position="91"/>
    </location>
</feature>
<sequence>MVAVATDQLTRPAWAVAAVAAMSILAHIWMLAFHAHGVALTVLMIAMTLWCAWCAVEALLRPSVHCLQRLLLMSLAMVAVHTMMIVVPAQAGSGGHAHHQGADTAAPGTAITAADGQASAMLAIIAIEFLVAVVCALSLRRRRSPQAFDLISENHTANTT</sequence>
<organism evidence="2 3">
    <name type="scientific">Garicola koreensis</name>
    <dbReference type="NCBI Taxonomy" id="1262554"/>
    <lineage>
        <taxon>Bacteria</taxon>
        <taxon>Bacillati</taxon>
        <taxon>Actinomycetota</taxon>
        <taxon>Actinomycetes</taxon>
        <taxon>Micrococcales</taxon>
        <taxon>Micrococcaceae</taxon>
        <taxon>Garicola</taxon>
    </lineage>
</organism>
<name>A0A7W5XPG7_9MICC</name>